<dbReference type="AlphaFoldDB" id="A0A1Z5HS78"/>
<dbReference type="PANTHER" id="PTHR10010:SF46">
    <property type="entry name" value="SODIUM-DEPENDENT PHOSPHATE TRANSPORT PROTEIN 2B"/>
    <property type="match status" value="1"/>
</dbReference>
<evidence type="ECO:0000313" key="8">
    <source>
        <dbReference type="EMBL" id="GAW92372.1"/>
    </source>
</evidence>
<evidence type="ECO:0000256" key="3">
    <source>
        <dbReference type="ARBA" id="ARBA00022692"/>
    </source>
</evidence>
<dbReference type="InterPro" id="IPR003841">
    <property type="entry name" value="Na/Pi_transpt"/>
</dbReference>
<name>A0A1Z5HS78_9FIRM</name>
<dbReference type="NCBIfam" id="TIGR00704">
    <property type="entry name" value="NaPi_cotrn_rel"/>
    <property type="match status" value="1"/>
</dbReference>
<comment type="caution">
    <text evidence="8">The sequence shown here is derived from an EMBL/GenBank/DDBJ whole genome shotgun (WGS) entry which is preliminary data.</text>
</comment>
<gene>
    <name evidence="8" type="ORF">KKC1_15270</name>
</gene>
<dbReference type="EMBL" id="BDGJ01000073">
    <property type="protein sequence ID" value="GAW92372.1"/>
    <property type="molecule type" value="Genomic_DNA"/>
</dbReference>
<dbReference type="Pfam" id="PF01895">
    <property type="entry name" value="PhoU"/>
    <property type="match status" value="2"/>
</dbReference>
<protein>
    <submittedName>
        <fullName evidence="8">Na/Pi cotransporter II-like protein</fullName>
    </submittedName>
</protein>
<comment type="subcellular location">
    <subcellularLocation>
        <location evidence="1">Cell membrane</location>
        <topology evidence="1">Multi-pass membrane protein</topology>
    </subcellularLocation>
</comment>
<keyword evidence="3 6" id="KW-0812">Transmembrane</keyword>
<proteinExistence type="predicted"/>
<evidence type="ECO:0000256" key="4">
    <source>
        <dbReference type="ARBA" id="ARBA00022989"/>
    </source>
</evidence>
<feature type="transmembrane region" description="Helical" evidence="6">
    <location>
        <begin position="175"/>
        <end position="199"/>
    </location>
</feature>
<evidence type="ECO:0000313" key="9">
    <source>
        <dbReference type="Proteomes" id="UP000197032"/>
    </source>
</evidence>
<evidence type="ECO:0000259" key="7">
    <source>
        <dbReference type="Pfam" id="PF01895"/>
    </source>
</evidence>
<dbReference type="InterPro" id="IPR038078">
    <property type="entry name" value="PhoU-like_sf"/>
</dbReference>
<dbReference type="Gene3D" id="1.20.58.220">
    <property type="entry name" value="Phosphate transport system protein phou homolog 2, domain 2"/>
    <property type="match status" value="1"/>
</dbReference>
<evidence type="ECO:0000256" key="5">
    <source>
        <dbReference type="ARBA" id="ARBA00023136"/>
    </source>
</evidence>
<feature type="transmembrane region" description="Helical" evidence="6">
    <location>
        <begin position="242"/>
        <end position="263"/>
    </location>
</feature>
<sequence>MEIATILIGLFGGLGIFIYGMNITSEGLQKVAAHRMKTVLGTLTNNPVSGVLVGIIITVLLQSSSATTVLLVGFVSASLMSLGQALGVMLGSAVGTTLTVQLIAFKVTDYALLLVGIGVAMGLFSRKQKYKHIGQAILGFGFVFYGMKVMASAVYPLRSYQAFVDILVGLSDNLFLALVVSAIFTAIIQGSAASIALIMTLTVQGVLALETAISMTLGANIGTTATGLLASIKSSREAKRVAVAHLIFKLAGALVFMPFLGPFKALVAMTSADAGRQIANSHTIFNVINMLLFLPFTARLADFMTWLIPDAEQEEKVAKFLDERVLDVPDLALEQTKNEILRMAKLVREEMLGEVMELLRTGDEKLIERINEMEKTIDFLYSAVTRYLVSLAQQNLIKDQSEQEVKLLYICNDLEHLGDVIIAISRIARKMKQRGLQIPEEGWGELSAMYWQVVNNFSLAIEAFANDDKKTASDVIKARPETLRMEKSLRYSHFQRLTSDKRDFLEISAVYEDLINYMLQINHHSVSIAQAVMGIV</sequence>
<dbReference type="NCBIfam" id="NF037997">
    <property type="entry name" value="Na_Pi_symport"/>
    <property type="match status" value="1"/>
</dbReference>
<keyword evidence="2" id="KW-1003">Cell membrane</keyword>
<feature type="transmembrane region" description="Helical" evidence="6">
    <location>
        <begin position="102"/>
        <end position="124"/>
    </location>
</feature>
<reference evidence="9" key="1">
    <citation type="journal article" date="2017" name="Appl. Environ. Microbiol.">
        <title>Genomic analysis of Calderihabitans maritimus KKC1, a thermophilic hydrogenogenic carboxydotrophic bacterium isolated from marine sediment.</title>
        <authorList>
            <person name="Omae K."/>
            <person name="Yoneda Y."/>
            <person name="Fukuyama Y."/>
            <person name="Yoshida T."/>
            <person name="Sako Y."/>
        </authorList>
    </citation>
    <scope>NUCLEOTIDE SEQUENCE [LARGE SCALE GENOMIC DNA]</scope>
    <source>
        <strain evidence="9">KKC1</strain>
    </source>
</reference>
<dbReference type="GO" id="GO:0044341">
    <property type="term" value="P:sodium-dependent phosphate transport"/>
    <property type="evidence" value="ECO:0007669"/>
    <property type="project" value="InterPro"/>
</dbReference>
<organism evidence="8 9">
    <name type="scientific">Calderihabitans maritimus</name>
    <dbReference type="NCBI Taxonomy" id="1246530"/>
    <lineage>
        <taxon>Bacteria</taxon>
        <taxon>Bacillati</taxon>
        <taxon>Bacillota</taxon>
        <taxon>Clostridia</taxon>
        <taxon>Neomoorellales</taxon>
        <taxon>Calderihabitantaceae</taxon>
        <taxon>Calderihabitans</taxon>
    </lineage>
</organism>
<dbReference type="GO" id="GO:0005886">
    <property type="term" value="C:plasma membrane"/>
    <property type="evidence" value="ECO:0007669"/>
    <property type="project" value="UniProtKB-SubCell"/>
</dbReference>
<feature type="transmembrane region" description="Helical" evidence="6">
    <location>
        <begin position="43"/>
        <end position="61"/>
    </location>
</feature>
<feature type="domain" description="PhoU" evidence="7">
    <location>
        <begin position="340"/>
        <end position="427"/>
    </location>
</feature>
<dbReference type="InterPro" id="IPR004633">
    <property type="entry name" value="NaPi_cotrn-rel/YqeW-like"/>
</dbReference>
<keyword evidence="5 6" id="KW-0472">Membrane</keyword>
<feature type="transmembrane region" description="Helical" evidence="6">
    <location>
        <begin position="284"/>
        <end position="308"/>
    </location>
</feature>
<dbReference type="OrthoDB" id="9763003at2"/>
<accession>A0A1Z5HS78</accession>
<feature type="domain" description="PhoU" evidence="7">
    <location>
        <begin position="447"/>
        <end position="532"/>
    </location>
</feature>
<dbReference type="Proteomes" id="UP000197032">
    <property type="component" value="Unassembled WGS sequence"/>
</dbReference>
<keyword evidence="9" id="KW-1185">Reference proteome</keyword>
<dbReference type="Pfam" id="PF02690">
    <property type="entry name" value="Na_Pi_cotrans"/>
    <property type="match status" value="2"/>
</dbReference>
<dbReference type="PANTHER" id="PTHR10010">
    <property type="entry name" value="SOLUTE CARRIER FAMILY 34 SODIUM PHOSPHATE , MEMBER 2-RELATED"/>
    <property type="match status" value="1"/>
</dbReference>
<evidence type="ECO:0000256" key="2">
    <source>
        <dbReference type="ARBA" id="ARBA00022475"/>
    </source>
</evidence>
<dbReference type="SUPFAM" id="SSF109755">
    <property type="entry name" value="PhoU-like"/>
    <property type="match status" value="1"/>
</dbReference>
<dbReference type="GO" id="GO:0005436">
    <property type="term" value="F:sodium:phosphate symporter activity"/>
    <property type="evidence" value="ECO:0007669"/>
    <property type="project" value="InterPro"/>
</dbReference>
<feature type="transmembrane region" description="Helical" evidence="6">
    <location>
        <begin position="136"/>
        <end position="155"/>
    </location>
</feature>
<feature type="transmembrane region" description="Helical" evidence="6">
    <location>
        <begin position="5"/>
        <end position="23"/>
    </location>
</feature>
<dbReference type="RefSeq" id="WP_088553746.1">
    <property type="nucleotide sequence ID" value="NZ_BDGJ01000073.1"/>
</dbReference>
<feature type="transmembrane region" description="Helical" evidence="6">
    <location>
        <begin position="206"/>
        <end position="230"/>
    </location>
</feature>
<keyword evidence="4 6" id="KW-1133">Transmembrane helix</keyword>
<evidence type="ECO:0000256" key="1">
    <source>
        <dbReference type="ARBA" id="ARBA00004651"/>
    </source>
</evidence>
<dbReference type="InterPro" id="IPR026022">
    <property type="entry name" value="PhoU_dom"/>
</dbReference>
<evidence type="ECO:0000256" key="6">
    <source>
        <dbReference type="SAM" id="Phobius"/>
    </source>
</evidence>
<feature type="transmembrane region" description="Helical" evidence="6">
    <location>
        <begin position="68"/>
        <end position="90"/>
    </location>
</feature>